<evidence type="ECO:0000313" key="4">
    <source>
        <dbReference type="Proteomes" id="UP000539538"/>
    </source>
</evidence>
<organism evidence="3 4">
    <name type="scientific">Aminobacter niigataensis</name>
    <dbReference type="NCBI Taxonomy" id="83265"/>
    <lineage>
        <taxon>Bacteria</taxon>
        <taxon>Pseudomonadati</taxon>
        <taxon>Pseudomonadota</taxon>
        <taxon>Alphaproteobacteria</taxon>
        <taxon>Hyphomicrobiales</taxon>
        <taxon>Phyllobacteriaceae</taxon>
        <taxon>Aminobacter</taxon>
    </lineage>
</organism>
<sequence>MKILIADDHWMIRASLKHAISNLDSSLETVDASTFDEAMELLNIHHDIELMLFDLVMPGLSEFDGLSTLRARYPDIPIAVISVHEDRNRILRAIEEGVIAYIPKSAGGDELAKALTLVVNGGVYF</sequence>
<dbReference type="InterPro" id="IPR001789">
    <property type="entry name" value="Sig_transdc_resp-reg_receiver"/>
</dbReference>
<feature type="domain" description="Response regulatory" evidence="2">
    <location>
        <begin position="2"/>
        <end position="119"/>
    </location>
</feature>
<dbReference type="PROSITE" id="PS50110">
    <property type="entry name" value="RESPONSE_REGULATORY"/>
    <property type="match status" value="1"/>
</dbReference>
<dbReference type="SMART" id="SM00448">
    <property type="entry name" value="REC"/>
    <property type="match status" value="1"/>
</dbReference>
<protein>
    <submittedName>
        <fullName evidence="3">DNA-binding NarL/FixJ family response regulator</fullName>
    </submittedName>
</protein>
<evidence type="ECO:0000313" key="3">
    <source>
        <dbReference type="EMBL" id="MBB4653356.1"/>
    </source>
</evidence>
<proteinExistence type="predicted"/>
<dbReference type="SUPFAM" id="SSF52172">
    <property type="entry name" value="CheY-like"/>
    <property type="match status" value="1"/>
</dbReference>
<dbReference type="PANTHER" id="PTHR45566">
    <property type="entry name" value="HTH-TYPE TRANSCRIPTIONAL REGULATOR YHJB-RELATED"/>
    <property type="match status" value="1"/>
</dbReference>
<accession>A0ABR6LBR5</accession>
<gene>
    <name evidence="3" type="ORF">GGQ99_005147</name>
</gene>
<keyword evidence="1" id="KW-0597">Phosphoprotein</keyword>
<keyword evidence="4" id="KW-1185">Reference proteome</keyword>
<reference evidence="3 4" key="1">
    <citation type="submission" date="2020-08" db="EMBL/GenBank/DDBJ databases">
        <title>Genomic Encyclopedia of Type Strains, Phase IV (KMG-IV): sequencing the most valuable type-strain genomes for metagenomic binning, comparative biology and taxonomic classification.</title>
        <authorList>
            <person name="Goeker M."/>
        </authorList>
    </citation>
    <scope>NUCLEOTIDE SEQUENCE [LARGE SCALE GENOMIC DNA]</scope>
    <source>
        <strain evidence="3 4">DSM 7050</strain>
    </source>
</reference>
<dbReference type="InterPro" id="IPR051015">
    <property type="entry name" value="EvgA-like"/>
</dbReference>
<keyword evidence="3" id="KW-0238">DNA-binding</keyword>
<name>A0ABR6LBR5_9HYPH</name>
<dbReference type="EMBL" id="JACHOT010000013">
    <property type="protein sequence ID" value="MBB4653356.1"/>
    <property type="molecule type" value="Genomic_DNA"/>
</dbReference>
<dbReference type="PANTHER" id="PTHR45566:SF1">
    <property type="entry name" value="HTH-TYPE TRANSCRIPTIONAL REGULATOR YHJB-RELATED"/>
    <property type="match status" value="1"/>
</dbReference>
<dbReference type="InterPro" id="IPR011006">
    <property type="entry name" value="CheY-like_superfamily"/>
</dbReference>
<dbReference type="Proteomes" id="UP000539538">
    <property type="component" value="Unassembled WGS sequence"/>
</dbReference>
<dbReference type="InterPro" id="IPR058245">
    <property type="entry name" value="NreC/VraR/RcsB-like_REC"/>
</dbReference>
<dbReference type="CDD" id="cd17535">
    <property type="entry name" value="REC_NarL-like"/>
    <property type="match status" value="1"/>
</dbReference>
<dbReference type="Pfam" id="PF00072">
    <property type="entry name" value="Response_reg"/>
    <property type="match status" value="1"/>
</dbReference>
<feature type="modified residue" description="4-aspartylphosphate" evidence="1">
    <location>
        <position position="54"/>
    </location>
</feature>
<dbReference type="GO" id="GO:0003677">
    <property type="term" value="F:DNA binding"/>
    <property type="evidence" value="ECO:0007669"/>
    <property type="project" value="UniProtKB-KW"/>
</dbReference>
<comment type="caution">
    <text evidence="3">The sequence shown here is derived from an EMBL/GenBank/DDBJ whole genome shotgun (WGS) entry which is preliminary data.</text>
</comment>
<evidence type="ECO:0000259" key="2">
    <source>
        <dbReference type="PROSITE" id="PS50110"/>
    </source>
</evidence>
<evidence type="ECO:0000256" key="1">
    <source>
        <dbReference type="PROSITE-ProRule" id="PRU00169"/>
    </source>
</evidence>
<dbReference type="RefSeq" id="WP_183264687.1">
    <property type="nucleotide sequence ID" value="NZ_JACHOT010000013.1"/>
</dbReference>
<dbReference type="Gene3D" id="3.40.50.2300">
    <property type="match status" value="1"/>
</dbReference>
<feature type="non-terminal residue" evidence="3">
    <location>
        <position position="125"/>
    </location>
</feature>